<gene>
    <name evidence="1" type="ORF">BCV71DRAFT_166785</name>
</gene>
<feature type="non-terminal residue" evidence="1">
    <location>
        <position position="1"/>
    </location>
</feature>
<accession>A0A1X0S6S7</accession>
<evidence type="ECO:0000313" key="1">
    <source>
        <dbReference type="EMBL" id="ORE19964.1"/>
    </source>
</evidence>
<name>A0A1X0S6S7_RHIZD</name>
<dbReference type="OMA" id="AICDNIY"/>
<protein>
    <submittedName>
        <fullName evidence="1">Uncharacterized protein</fullName>
    </submittedName>
</protein>
<sequence>SPTTLSAIQPVEQLDPLATIGLFLCSQKLSITHLVGGGQDITMKLLYKIAVKSVQQLLGEEEETAKGIKAICDNIYVQLEKIKGCI</sequence>
<evidence type="ECO:0000313" key="2">
    <source>
        <dbReference type="Proteomes" id="UP000242381"/>
    </source>
</evidence>
<dbReference type="AlphaFoldDB" id="A0A1X0S6S7"/>
<proteinExistence type="predicted"/>
<feature type="non-terminal residue" evidence="1">
    <location>
        <position position="86"/>
    </location>
</feature>
<dbReference type="EMBL" id="KV921301">
    <property type="protein sequence ID" value="ORE19964.1"/>
    <property type="molecule type" value="Genomic_DNA"/>
</dbReference>
<reference evidence="1 2" key="1">
    <citation type="journal article" date="2016" name="Proc. Natl. Acad. Sci. U.S.A.">
        <title>Lipid metabolic changes in an early divergent fungus govern the establishment of a mutualistic symbiosis with endobacteria.</title>
        <authorList>
            <person name="Lastovetsky O.A."/>
            <person name="Gaspar M.L."/>
            <person name="Mondo S.J."/>
            <person name="LaButti K.M."/>
            <person name="Sandor L."/>
            <person name="Grigoriev I.V."/>
            <person name="Henry S.A."/>
            <person name="Pawlowska T.E."/>
        </authorList>
    </citation>
    <scope>NUCLEOTIDE SEQUENCE [LARGE SCALE GENOMIC DNA]</scope>
    <source>
        <strain evidence="1 2">ATCC 11559</strain>
    </source>
</reference>
<organism evidence="1 2">
    <name type="scientific">Rhizopus microsporus</name>
    <dbReference type="NCBI Taxonomy" id="58291"/>
    <lineage>
        <taxon>Eukaryota</taxon>
        <taxon>Fungi</taxon>
        <taxon>Fungi incertae sedis</taxon>
        <taxon>Mucoromycota</taxon>
        <taxon>Mucoromycotina</taxon>
        <taxon>Mucoromycetes</taxon>
        <taxon>Mucorales</taxon>
        <taxon>Mucorineae</taxon>
        <taxon>Rhizopodaceae</taxon>
        <taxon>Rhizopus</taxon>
    </lineage>
</organism>
<dbReference type="Proteomes" id="UP000242381">
    <property type="component" value="Unassembled WGS sequence"/>
</dbReference>